<feature type="domain" description="Fungal-type protein kinase" evidence="2">
    <location>
        <begin position="178"/>
        <end position="376"/>
    </location>
</feature>
<protein>
    <recommendedName>
        <fullName evidence="2">Fungal-type protein kinase domain-containing protein</fullName>
    </recommendedName>
</protein>
<accession>A0A2G8S309</accession>
<feature type="compositionally biased region" description="Acidic residues" evidence="1">
    <location>
        <begin position="775"/>
        <end position="793"/>
    </location>
</feature>
<evidence type="ECO:0000256" key="1">
    <source>
        <dbReference type="SAM" id="MobiDB-lite"/>
    </source>
</evidence>
<dbReference type="InterPro" id="IPR040976">
    <property type="entry name" value="Pkinase_fungal"/>
</dbReference>
<keyword evidence="4" id="KW-1185">Reference proteome</keyword>
<dbReference type="GO" id="GO:0004672">
    <property type="term" value="F:protein kinase activity"/>
    <property type="evidence" value="ECO:0007669"/>
    <property type="project" value="InterPro"/>
</dbReference>
<comment type="caution">
    <text evidence="3">The sequence shown here is derived from an EMBL/GenBank/DDBJ whole genome shotgun (WGS) entry which is preliminary data.</text>
</comment>
<dbReference type="PANTHER" id="PTHR38248">
    <property type="entry name" value="FUNK1 6"/>
    <property type="match status" value="1"/>
</dbReference>
<evidence type="ECO:0000313" key="3">
    <source>
        <dbReference type="EMBL" id="PIL28141.1"/>
    </source>
</evidence>
<feature type="compositionally biased region" description="Basic residues" evidence="1">
    <location>
        <begin position="747"/>
        <end position="762"/>
    </location>
</feature>
<feature type="domain" description="Fungal-type protein kinase" evidence="2">
    <location>
        <begin position="454"/>
        <end position="627"/>
    </location>
</feature>
<feature type="compositionally biased region" description="Basic and acidic residues" evidence="1">
    <location>
        <begin position="763"/>
        <end position="774"/>
    </location>
</feature>
<dbReference type="SUPFAM" id="SSF56112">
    <property type="entry name" value="Protein kinase-like (PK-like)"/>
    <property type="match status" value="1"/>
</dbReference>
<dbReference type="Gene3D" id="1.10.510.10">
    <property type="entry name" value="Transferase(Phosphotransferase) domain 1"/>
    <property type="match status" value="1"/>
</dbReference>
<feature type="region of interest" description="Disordered" evidence="1">
    <location>
        <begin position="721"/>
        <end position="807"/>
    </location>
</feature>
<dbReference type="PROSITE" id="PS00109">
    <property type="entry name" value="PROTEIN_KINASE_TYR"/>
    <property type="match status" value="1"/>
</dbReference>
<evidence type="ECO:0000313" key="4">
    <source>
        <dbReference type="Proteomes" id="UP000230002"/>
    </source>
</evidence>
<dbReference type="EMBL" id="AYKW01000028">
    <property type="protein sequence ID" value="PIL28141.1"/>
    <property type="molecule type" value="Genomic_DNA"/>
</dbReference>
<feature type="region of interest" description="Disordered" evidence="1">
    <location>
        <begin position="422"/>
        <end position="453"/>
    </location>
</feature>
<gene>
    <name evidence="3" type="ORF">GSI_09792</name>
</gene>
<dbReference type="AlphaFoldDB" id="A0A2G8S309"/>
<name>A0A2G8S309_9APHY</name>
<organism evidence="3 4">
    <name type="scientific">Ganoderma sinense ZZ0214-1</name>
    <dbReference type="NCBI Taxonomy" id="1077348"/>
    <lineage>
        <taxon>Eukaryota</taxon>
        <taxon>Fungi</taxon>
        <taxon>Dikarya</taxon>
        <taxon>Basidiomycota</taxon>
        <taxon>Agaricomycotina</taxon>
        <taxon>Agaricomycetes</taxon>
        <taxon>Polyporales</taxon>
        <taxon>Polyporaceae</taxon>
        <taxon>Ganoderma</taxon>
    </lineage>
</organism>
<dbReference type="Proteomes" id="UP000230002">
    <property type="component" value="Unassembled WGS sequence"/>
</dbReference>
<dbReference type="OrthoDB" id="2797568at2759"/>
<reference evidence="3 4" key="1">
    <citation type="journal article" date="2015" name="Sci. Rep.">
        <title>Chromosome-level genome map provides insights into diverse defense mechanisms in the medicinal fungus Ganoderma sinense.</title>
        <authorList>
            <person name="Zhu Y."/>
            <person name="Xu J."/>
            <person name="Sun C."/>
            <person name="Zhou S."/>
            <person name="Xu H."/>
            <person name="Nelson D.R."/>
            <person name="Qian J."/>
            <person name="Song J."/>
            <person name="Luo H."/>
            <person name="Xiang L."/>
            <person name="Li Y."/>
            <person name="Xu Z."/>
            <person name="Ji A."/>
            <person name="Wang L."/>
            <person name="Lu S."/>
            <person name="Hayward A."/>
            <person name="Sun W."/>
            <person name="Li X."/>
            <person name="Schwartz D.C."/>
            <person name="Wang Y."/>
            <person name="Chen S."/>
        </authorList>
    </citation>
    <scope>NUCLEOTIDE SEQUENCE [LARGE SCALE GENOMIC DNA]</scope>
    <source>
        <strain evidence="3 4">ZZ0214-1</strain>
    </source>
</reference>
<dbReference type="InterPro" id="IPR011009">
    <property type="entry name" value="Kinase-like_dom_sf"/>
</dbReference>
<sequence length="914" mass="102431">MSLSTKEISSSCFCHCCSDTYQEGVLVEGWKKELRHHFIIDKASGAEFVRKYAPSSAASPPPGDIKKTLAKFERWKPQKGHEADSYPDLLTALGSLVSLFPADKRPDFMDCHKIKQYFPFTAFAKNHHSTFPDIAISFPGKKLDSDSSPDWFGFSGIMVAKAEGNDDPFKKKGLMHCRTLVQLAVNARNLMHAHGLTCTFVLGIYGTVLRICRFDHSGAIICQPLRLNNVEDLKVIRQFFWNFVHPTEEGPFVGWDPTMRRLSPEDEKWLQDRLRIAKVHVDTNKFPLSEARSLQIFDGEDESGREPQTLIAFKILDVNGRLFSRATTVWHAIRDTRRLVNGRLIDTPVSPDDLRVRVIKEAWRQIVRRPEKEFYDRLGSAIAPNERKGLPNLLCGGDLGEREVRLWESALYGAPAPISLNGGHHKSRLSAPTTQRSVATPPPSLSATSSSLKRPVHRPMQQTFVWRRGKGANYWHRERSHMRFVVAEVGRPVTQFRNTKELVMAFRDAIIGHRTAMTRGGVLHRDISVGNILIVDDPAMQDQGCGFIHDFDYSSMSRNVPHGDISSLSAEAVDDLLVADDTEGLLKERTGTFLFMAIDLLGRNTRPVIHAIRHDLESFYWALLWVVIRHIDCRATSIDGLTRQETCAHVFKQDDGSIARMAKSDWMMNDAQGLEILHNPPFTFLMTKFSELVKEKSLTYDNVLSLFDAALAAGPWPEVDDDGPLEYIPPDMRTVNDFSSSETQSERHRRRRRKRAARAAKGKTRETTVEHGPDDSDDSDDDDEYDDPWESDAEIQPGRSQGENDAGSLNLDIGKAVSALRTAPLFNVEDLRDAAEVSMMLHGDDSDMEDVDIDPATLRSLRGMHLAPAPWEAGSSDVAECRAGQSHSGQGQPRSSHTGPGADDAGHCRRGQPS</sequence>
<dbReference type="Pfam" id="PF17667">
    <property type="entry name" value="Pkinase_fungal"/>
    <property type="match status" value="2"/>
</dbReference>
<evidence type="ECO:0000259" key="2">
    <source>
        <dbReference type="Pfam" id="PF17667"/>
    </source>
</evidence>
<proteinExistence type="predicted"/>
<feature type="compositionally biased region" description="Polar residues" evidence="1">
    <location>
        <begin position="885"/>
        <end position="898"/>
    </location>
</feature>
<dbReference type="PANTHER" id="PTHR38248:SF2">
    <property type="entry name" value="FUNK1 11"/>
    <property type="match status" value="1"/>
</dbReference>
<feature type="region of interest" description="Disordered" evidence="1">
    <location>
        <begin position="869"/>
        <end position="914"/>
    </location>
</feature>
<dbReference type="InterPro" id="IPR008266">
    <property type="entry name" value="Tyr_kinase_AS"/>
</dbReference>